<dbReference type="Pfam" id="PF13977">
    <property type="entry name" value="TetR_C_6"/>
    <property type="match status" value="1"/>
</dbReference>
<name>A0ABW6W8J2_9ACTN</name>
<evidence type="ECO:0000259" key="6">
    <source>
        <dbReference type="PROSITE" id="PS50977"/>
    </source>
</evidence>
<dbReference type="SUPFAM" id="SSF46689">
    <property type="entry name" value="Homeodomain-like"/>
    <property type="match status" value="1"/>
</dbReference>
<dbReference type="InterPro" id="IPR039538">
    <property type="entry name" value="BetI_C"/>
</dbReference>
<dbReference type="EMBL" id="JBIAZU010000001">
    <property type="protein sequence ID" value="MFF5288630.1"/>
    <property type="molecule type" value="Genomic_DNA"/>
</dbReference>
<dbReference type="InterPro" id="IPR036271">
    <property type="entry name" value="Tet_transcr_reg_TetR-rel_C_sf"/>
</dbReference>
<dbReference type="Proteomes" id="UP001602245">
    <property type="component" value="Unassembled WGS sequence"/>
</dbReference>
<evidence type="ECO:0000256" key="2">
    <source>
        <dbReference type="ARBA" id="ARBA00023015"/>
    </source>
</evidence>
<dbReference type="InterPro" id="IPR009057">
    <property type="entry name" value="Homeodomain-like_sf"/>
</dbReference>
<reference evidence="7 8" key="1">
    <citation type="submission" date="2024-10" db="EMBL/GenBank/DDBJ databases">
        <title>The Natural Products Discovery Center: Release of the First 8490 Sequenced Strains for Exploring Actinobacteria Biosynthetic Diversity.</title>
        <authorList>
            <person name="Kalkreuter E."/>
            <person name="Kautsar S.A."/>
            <person name="Yang D."/>
            <person name="Bader C.D."/>
            <person name="Teijaro C.N."/>
            <person name="Fluegel L."/>
            <person name="Davis C.M."/>
            <person name="Simpson J.R."/>
            <person name="Lauterbach L."/>
            <person name="Steele A.D."/>
            <person name="Gui C."/>
            <person name="Meng S."/>
            <person name="Li G."/>
            <person name="Viehrig K."/>
            <person name="Ye F."/>
            <person name="Su P."/>
            <person name="Kiefer A.F."/>
            <person name="Nichols A."/>
            <person name="Cepeda A.J."/>
            <person name="Yan W."/>
            <person name="Fan B."/>
            <person name="Jiang Y."/>
            <person name="Adhikari A."/>
            <person name="Zheng C.-J."/>
            <person name="Schuster L."/>
            <person name="Cowan T.M."/>
            <person name="Smanski M.J."/>
            <person name="Chevrette M.G."/>
            <person name="De Carvalho L.P.S."/>
            <person name="Shen B."/>
        </authorList>
    </citation>
    <scope>NUCLEOTIDE SEQUENCE [LARGE SCALE GENOMIC DNA]</scope>
    <source>
        <strain evidence="7 8">NPDC000087</strain>
    </source>
</reference>
<dbReference type="PRINTS" id="PR00455">
    <property type="entry name" value="HTHTETR"/>
</dbReference>
<evidence type="ECO:0000256" key="4">
    <source>
        <dbReference type="ARBA" id="ARBA00023163"/>
    </source>
</evidence>
<dbReference type="PANTHER" id="PTHR47506:SF1">
    <property type="entry name" value="HTH-TYPE TRANSCRIPTIONAL REGULATOR YJDC"/>
    <property type="match status" value="1"/>
</dbReference>
<proteinExistence type="predicted"/>
<feature type="DNA-binding region" description="H-T-H motif" evidence="5">
    <location>
        <begin position="36"/>
        <end position="55"/>
    </location>
</feature>
<comment type="caution">
    <text evidence="7">The sequence shown here is derived from an EMBL/GenBank/DDBJ whole genome shotgun (WGS) entry which is preliminary data.</text>
</comment>
<keyword evidence="1" id="KW-0678">Repressor</keyword>
<feature type="domain" description="HTH tetR-type" evidence="6">
    <location>
        <begin position="13"/>
        <end position="73"/>
    </location>
</feature>
<keyword evidence="2" id="KW-0805">Transcription regulation</keyword>
<dbReference type="InterPro" id="IPR001647">
    <property type="entry name" value="HTH_TetR"/>
</dbReference>
<protein>
    <submittedName>
        <fullName evidence="7">TetR/AcrR family transcriptional regulator</fullName>
    </submittedName>
</protein>
<dbReference type="PANTHER" id="PTHR47506">
    <property type="entry name" value="TRANSCRIPTIONAL REGULATORY PROTEIN"/>
    <property type="match status" value="1"/>
</dbReference>
<evidence type="ECO:0000256" key="1">
    <source>
        <dbReference type="ARBA" id="ARBA00022491"/>
    </source>
</evidence>
<keyword evidence="3 5" id="KW-0238">DNA-binding</keyword>
<keyword evidence="4" id="KW-0804">Transcription</keyword>
<dbReference type="Pfam" id="PF00440">
    <property type="entry name" value="TetR_N"/>
    <property type="match status" value="1"/>
</dbReference>
<dbReference type="Gene3D" id="1.10.357.10">
    <property type="entry name" value="Tetracycline Repressor, domain 2"/>
    <property type="match status" value="1"/>
</dbReference>
<evidence type="ECO:0000256" key="5">
    <source>
        <dbReference type="PROSITE-ProRule" id="PRU00335"/>
    </source>
</evidence>
<organism evidence="7 8">
    <name type="scientific">Paractinoplanes globisporus</name>
    <dbReference type="NCBI Taxonomy" id="113565"/>
    <lineage>
        <taxon>Bacteria</taxon>
        <taxon>Bacillati</taxon>
        <taxon>Actinomycetota</taxon>
        <taxon>Actinomycetes</taxon>
        <taxon>Micromonosporales</taxon>
        <taxon>Micromonosporaceae</taxon>
        <taxon>Paractinoplanes</taxon>
    </lineage>
</organism>
<evidence type="ECO:0000313" key="7">
    <source>
        <dbReference type="EMBL" id="MFF5288630.1"/>
    </source>
</evidence>
<gene>
    <name evidence="7" type="ORF">ACFY35_04275</name>
</gene>
<dbReference type="PROSITE" id="PS50977">
    <property type="entry name" value="HTH_TETR_2"/>
    <property type="match status" value="1"/>
</dbReference>
<evidence type="ECO:0000313" key="8">
    <source>
        <dbReference type="Proteomes" id="UP001602245"/>
    </source>
</evidence>
<dbReference type="RefSeq" id="WP_020508980.1">
    <property type="nucleotide sequence ID" value="NZ_JBIAZU010000001.1"/>
</dbReference>
<evidence type="ECO:0000256" key="3">
    <source>
        <dbReference type="ARBA" id="ARBA00023125"/>
    </source>
</evidence>
<keyword evidence="8" id="KW-1185">Reference proteome</keyword>
<sequence>MPRSRTGGYEVGRQRRARIVEAAAARFAEDGYHRTSLAEIAEAAGITEGGLLHHFPSKRHLLLAVAEHRIETTAGWWHDLGPDASIEDVLALRVRTAERFLEQPGLIQLNVLAAAEAADPSSPAHEALAARYRAATEDFAAILQRCADRGQLPDGTDCAALAREFIAVSDGLQLQWVLSDGATDLVAGVRDHAHRILAT</sequence>
<accession>A0ABW6W8J2</accession>
<dbReference type="SUPFAM" id="SSF48498">
    <property type="entry name" value="Tetracyclin repressor-like, C-terminal domain"/>
    <property type="match status" value="1"/>
</dbReference>